<dbReference type="AlphaFoldDB" id="A0A644Z4T2"/>
<reference evidence="1" key="1">
    <citation type="submission" date="2019-08" db="EMBL/GenBank/DDBJ databases">
        <authorList>
            <person name="Kucharzyk K."/>
            <person name="Murdoch R.W."/>
            <person name="Higgins S."/>
            <person name="Loffler F."/>
        </authorList>
    </citation>
    <scope>NUCLEOTIDE SEQUENCE</scope>
</reference>
<proteinExistence type="predicted"/>
<accession>A0A644Z4T2</accession>
<protein>
    <submittedName>
        <fullName evidence="1">Uncharacterized protein</fullName>
    </submittedName>
</protein>
<evidence type="ECO:0000313" key="1">
    <source>
        <dbReference type="EMBL" id="MPM35011.1"/>
    </source>
</evidence>
<comment type="caution">
    <text evidence="1">The sequence shown here is derived from an EMBL/GenBank/DDBJ whole genome shotgun (WGS) entry which is preliminary data.</text>
</comment>
<organism evidence="1">
    <name type="scientific">bioreactor metagenome</name>
    <dbReference type="NCBI Taxonomy" id="1076179"/>
    <lineage>
        <taxon>unclassified sequences</taxon>
        <taxon>metagenomes</taxon>
        <taxon>ecological metagenomes</taxon>
    </lineage>
</organism>
<name>A0A644Z4T2_9ZZZZ</name>
<gene>
    <name evidence="1" type="ORF">SDC9_81601</name>
</gene>
<sequence>MEKLKKVIEQYGRWSEYSMYADRIEAHIDSDFSLCIENSKSLIEGISKQICKEKNVILSGDESFNRLVKIAFDAIGHRREGCINIIGGSLSAIAHQLGDLRTAIGATSHGMTSEELKDRNDSLNTITKEFLIDSVEIIGCFLIRNFENENPRILTSLDNESLSYENAQDFNEFWDELFGDFEMGDYSYTASEVLYNVDNEAYINEYKGFKENQELEHD</sequence>
<dbReference type="EMBL" id="VSSQ01007152">
    <property type="protein sequence ID" value="MPM35011.1"/>
    <property type="molecule type" value="Genomic_DNA"/>
</dbReference>